<proteinExistence type="predicted"/>
<organism evidence="7 8">
    <name type="scientific">Henosepilachna vigintioctopunctata</name>
    <dbReference type="NCBI Taxonomy" id="420089"/>
    <lineage>
        <taxon>Eukaryota</taxon>
        <taxon>Metazoa</taxon>
        <taxon>Ecdysozoa</taxon>
        <taxon>Arthropoda</taxon>
        <taxon>Hexapoda</taxon>
        <taxon>Insecta</taxon>
        <taxon>Pterygota</taxon>
        <taxon>Neoptera</taxon>
        <taxon>Endopterygota</taxon>
        <taxon>Coleoptera</taxon>
        <taxon>Polyphaga</taxon>
        <taxon>Cucujiformia</taxon>
        <taxon>Coccinelloidea</taxon>
        <taxon>Coccinellidae</taxon>
        <taxon>Epilachninae</taxon>
        <taxon>Epilachnini</taxon>
        <taxon>Henosepilachna</taxon>
    </lineage>
</organism>
<dbReference type="SUPFAM" id="SSF48403">
    <property type="entry name" value="Ankyrin repeat"/>
    <property type="match status" value="1"/>
</dbReference>
<dbReference type="EMBL" id="JARQZJ010000072">
    <property type="protein sequence ID" value="KAK9882102.1"/>
    <property type="molecule type" value="Genomic_DNA"/>
</dbReference>
<evidence type="ECO:0000313" key="7">
    <source>
        <dbReference type="EMBL" id="KAK9882102.1"/>
    </source>
</evidence>
<evidence type="ECO:0000256" key="5">
    <source>
        <dbReference type="PROSITE-ProRule" id="PRU00023"/>
    </source>
</evidence>
<dbReference type="InterPro" id="IPR036770">
    <property type="entry name" value="Ankyrin_rpt-contain_sf"/>
</dbReference>
<comment type="caution">
    <text evidence="7">The sequence shown here is derived from an EMBL/GenBank/DDBJ whole genome shotgun (WGS) entry which is preliminary data.</text>
</comment>
<dbReference type="AlphaFoldDB" id="A0AAW1UEQ7"/>
<dbReference type="Pfam" id="PF12796">
    <property type="entry name" value="Ank_2"/>
    <property type="match status" value="1"/>
</dbReference>
<dbReference type="SMART" id="SM00248">
    <property type="entry name" value="ANK"/>
    <property type="match status" value="2"/>
</dbReference>
<dbReference type="InterPro" id="IPR035984">
    <property type="entry name" value="Acyl-CoA-binding_sf"/>
</dbReference>
<sequence>MAEFVDNFSDLKELGVDCDVTELDQTFERAADHLPRLLSNLDDQILLTLYAYYKQGKEGVCNTAKPSWFDFKGRSKWEAWNKLKNMSQEEAKTLYVETIKKIDPNFECKSTKEKDSWVCVSTLQNTRDLVDDDKTIVDYVKEGNREKVQELLKTKTTDYINKLDENGMSLMHWASDMGSVDIISDLLGLGADINMQDSDGQTALHYSSSCGHLECVRFLLSRGALLNIEDNDGLSPVDVANDRNIKELLIF</sequence>
<dbReference type="GO" id="GO:0000062">
    <property type="term" value="F:fatty-acyl-CoA binding"/>
    <property type="evidence" value="ECO:0007669"/>
    <property type="project" value="InterPro"/>
</dbReference>
<dbReference type="PANTHER" id="PTHR24119">
    <property type="entry name" value="ACYL-COA-BINDING DOMAIN-CONTAINING PROTEIN 6"/>
    <property type="match status" value="1"/>
</dbReference>
<feature type="domain" description="ACB" evidence="6">
    <location>
        <begin position="23"/>
        <end position="108"/>
    </location>
</feature>
<evidence type="ECO:0000256" key="4">
    <source>
        <dbReference type="ARBA" id="ARBA00023121"/>
    </source>
</evidence>
<accession>A0AAW1UEQ7</accession>
<keyword evidence="3 5" id="KW-0040">ANK repeat</keyword>
<dbReference type="PROSITE" id="PS50297">
    <property type="entry name" value="ANK_REP_REGION"/>
    <property type="match status" value="2"/>
</dbReference>
<keyword evidence="2" id="KW-0677">Repeat</keyword>
<keyword evidence="8" id="KW-1185">Reference proteome</keyword>
<dbReference type="InterPro" id="IPR014352">
    <property type="entry name" value="FERM/acyl-CoA-bd_prot_sf"/>
</dbReference>
<evidence type="ECO:0000256" key="1">
    <source>
        <dbReference type="ARBA" id="ARBA00018419"/>
    </source>
</evidence>
<dbReference type="InterPro" id="IPR002110">
    <property type="entry name" value="Ankyrin_rpt"/>
</dbReference>
<feature type="repeat" description="ANK" evidence="5">
    <location>
        <begin position="199"/>
        <end position="231"/>
    </location>
</feature>
<dbReference type="PANTHER" id="PTHR24119:SF0">
    <property type="entry name" value="ACYL-COA-BINDING DOMAIN-CONTAINING PROTEIN 6"/>
    <property type="match status" value="1"/>
</dbReference>
<gene>
    <name evidence="7" type="ORF">WA026_018946</name>
</gene>
<evidence type="ECO:0000256" key="2">
    <source>
        <dbReference type="ARBA" id="ARBA00022737"/>
    </source>
</evidence>
<reference evidence="7 8" key="1">
    <citation type="submission" date="2023-03" db="EMBL/GenBank/DDBJ databases">
        <title>Genome insight into feeding habits of ladybird beetles.</title>
        <authorList>
            <person name="Li H.-S."/>
            <person name="Huang Y.-H."/>
            <person name="Pang H."/>
        </authorList>
    </citation>
    <scope>NUCLEOTIDE SEQUENCE [LARGE SCALE GENOMIC DNA]</scope>
    <source>
        <strain evidence="7">SYSU_2023b</strain>
        <tissue evidence="7">Whole body</tissue>
    </source>
</reference>
<dbReference type="PRINTS" id="PR00689">
    <property type="entry name" value="ACOABINDINGP"/>
</dbReference>
<evidence type="ECO:0000259" key="6">
    <source>
        <dbReference type="PROSITE" id="PS51228"/>
    </source>
</evidence>
<protein>
    <recommendedName>
        <fullName evidence="1">Acyl-CoA-binding domain-containing protein 6</fullName>
    </recommendedName>
</protein>
<evidence type="ECO:0000256" key="3">
    <source>
        <dbReference type="ARBA" id="ARBA00023043"/>
    </source>
</evidence>
<dbReference type="SUPFAM" id="SSF47027">
    <property type="entry name" value="Acyl-CoA binding protein"/>
    <property type="match status" value="1"/>
</dbReference>
<keyword evidence="4" id="KW-0446">Lipid-binding</keyword>
<name>A0AAW1UEQ7_9CUCU</name>
<feature type="repeat" description="ANK" evidence="5">
    <location>
        <begin position="166"/>
        <end position="198"/>
    </location>
</feature>
<dbReference type="Gene3D" id="1.25.40.20">
    <property type="entry name" value="Ankyrin repeat-containing domain"/>
    <property type="match status" value="1"/>
</dbReference>
<dbReference type="PROSITE" id="PS50088">
    <property type="entry name" value="ANK_REPEAT"/>
    <property type="match status" value="2"/>
</dbReference>
<evidence type="ECO:0000313" key="8">
    <source>
        <dbReference type="Proteomes" id="UP001431783"/>
    </source>
</evidence>
<dbReference type="PROSITE" id="PS51228">
    <property type="entry name" value="ACB_2"/>
    <property type="match status" value="1"/>
</dbReference>
<dbReference type="Proteomes" id="UP001431783">
    <property type="component" value="Unassembled WGS sequence"/>
</dbReference>
<dbReference type="InterPro" id="IPR000582">
    <property type="entry name" value="Acyl-CoA-binding_protein"/>
</dbReference>
<dbReference type="Pfam" id="PF00887">
    <property type="entry name" value="ACBP"/>
    <property type="match status" value="1"/>
</dbReference>
<dbReference type="Gene3D" id="1.20.80.10">
    <property type="match status" value="1"/>
</dbReference>